<keyword evidence="2 6" id="KW-0032">Aminotransferase</keyword>
<keyword evidence="4" id="KW-0663">Pyridoxal phosphate</keyword>
<dbReference type="SUPFAM" id="SSF53383">
    <property type="entry name" value="PLP-dependent transferases"/>
    <property type="match status" value="1"/>
</dbReference>
<comment type="cofactor">
    <cofactor evidence="1">
        <name>pyridoxal 5'-phosphate</name>
        <dbReference type="ChEBI" id="CHEBI:597326"/>
    </cofactor>
</comment>
<sequence length="226" mass="24277">MGTAAMLKAAGIGAGDEVIVPAFGNVEVAEAVKLADAVPVYVDIDPETYCLDMTAVEAAVSARTAAVIVVHRFGRNADIARLREVGQRHGLLVLEQGESETPYGEVSQRRAHAAYLSGRLRGVRTPDGGGEHTYQQYVVRVPGNGRPDRDAFARALRARGVECRVPVKTPVHRMPGFRRDVCLPETERAADETLALPVDASLTKREIQRIVSACNALGGLLQPAFP</sequence>
<gene>
    <name evidence="6" type="ORF">FNH04_27425</name>
</gene>
<dbReference type="InterPro" id="IPR015421">
    <property type="entry name" value="PyrdxlP-dep_Trfase_major"/>
</dbReference>
<dbReference type="GO" id="GO:0030170">
    <property type="term" value="F:pyridoxal phosphate binding"/>
    <property type="evidence" value="ECO:0007669"/>
    <property type="project" value="TreeGrafter"/>
</dbReference>
<evidence type="ECO:0000256" key="2">
    <source>
        <dbReference type="ARBA" id="ARBA00022576"/>
    </source>
</evidence>
<keyword evidence="3 6" id="KW-0808">Transferase</keyword>
<comment type="similarity">
    <text evidence="5">Belongs to the DegT/DnrJ/EryC1 family. L-glutamine:2-deoxy-scyllo-inosose/scyllo-inosose aminotransferase subfamily.</text>
</comment>
<name>A0A5N8W8Q8_9ACTN</name>
<organism evidence="6 7">
    <name type="scientific">Streptomyces phyllanthi</name>
    <dbReference type="NCBI Taxonomy" id="1803180"/>
    <lineage>
        <taxon>Bacteria</taxon>
        <taxon>Bacillati</taxon>
        <taxon>Actinomycetota</taxon>
        <taxon>Actinomycetes</taxon>
        <taxon>Kitasatosporales</taxon>
        <taxon>Streptomycetaceae</taxon>
        <taxon>Streptomyces</taxon>
    </lineage>
</organism>
<dbReference type="GO" id="GO:0008483">
    <property type="term" value="F:transaminase activity"/>
    <property type="evidence" value="ECO:0007669"/>
    <property type="project" value="UniProtKB-KW"/>
</dbReference>
<dbReference type="Proteomes" id="UP000326979">
    <property type="component" value="Unassembled WGS sequence"/>
</dbReference>
<dbReference type="Gene3D" id="3.40.640.10">
    <property type="entry name" value="Type I PLP-dependent aspartate aminotransferase-like (Major domain)"/>
    <property type="match status" value="1"/>
</dbReference>
<protein>
    <submittedName>
        <fullName evidence="6">DegT/DnrJ/EryC1/StrS aminotransferase</fullName>
    </submittedName>
</protein>
<dbReference type="PANTHER" id="PTHR30244">
    <property type="entry name" value="TRANSAMINASE"/>
    <property type="match status" value="1"/>
</dbReference>
<keyword evidence="7" id="KW-1185">Reference proteome</keyword>
<comment type="caution">
    <text evidence="6">The sequence shown here is derived from an EMBL/GenBank/DDBJ whole genome shotgun (WGS) entry which is preliminary data.</text>
</comment>
<dbReference type="EMBL" id="VJZE01000231">
    <property type="protein sequence ID" value="MPY43502.1"/>
    <property type="molecule type" value="Genomic_DNA"/>
</dbReference>
<evidence type="ECO:0000256" key="1">
    <source>
        <dbReference type="ARBA" id="ARBA00001933"/>
    </source>
</evidence>
<dbReference type="Pfam" id="PF01041">
    <property type="entry name" value="DegT_DnrJ_EryC1"/>
    <property type="match status" value="2"/>
</dbReference>
<accession>A0A5N8W8Q8</accession>
<dbReference type="OrthoDB" id="9804264at2"/>
<reference evidence="6 7" key="1">
    <citation type="submission" date="2019-07" db="EMBL/GenBank/DDBJ databases">
        <title>New species of Amycolatopsis and Streptomyces.</title>
        <authorList>
            <person name="Duangmal K."/>
            <person name="Teo W.F.A."/>
            <person name="Lipun K."/>
        </authorList>
    </citation>
    <scope>NUCLEOTIDE SEQUENCE [LARGE SCALE GENOMIC DNA]</scope>
    <source>
        <strain evidence="6 7">TISTR 2346</strain>
    </source>
</reference>
<evidence type="ECO:0000256" key="5">
    <source>
        <dbReference type="ARBA" id="ARBA00038398"/>
    </source>
</evidence>
<dbReference type="GO" id="GO:0000271">
    <property type="term" value="P:polysaccharide biosynthetic process"/>
    <property type="evidence" value="ECO:0007669"/>
    <property type="project" value="TreeGrafter"/>
</dbReference>
<proteinExistence type="inferred from homology"/>
<dbReference type="PANTHER" id="PTHR30244:SF34">
    <property type="entry name" value="DTDP-4-AMINO-4,6-DIDEOXYGALACTOSE TRANSAMINASE"/>
    <property type="match status" value="1"/>
</dbReference>
<dbReference type="InterPro" id="IPR000653">
    <property type="entry name" value="DegT/StrS_aminotransferase"/>
</dbReference>
<dbReference type="InterPro" id="IPR015422">
    <property type="entry name" value="PyrdxlP-dep_Trfase_small"/>
</dbReference>
<dbReference type="InterPro" id="IPR015424">
    <property type="entry name" value="PyrdxlP-dep_Trfase"/>
</dbReference>
<evidence type="ECO:0000313" key="7">
    <source>
        <dbReference type="Proteomes" id="UP000326979"/>
    </source>
</evidence>
<evidence type="ECO:0000313" key="6">
    <source>
        <dbReference type="EMBL" id="MPY43502.1"/>
    </source>
</evidence>
<dbReference type="AlphaFoldDB" id="A0A5N8W8Q8"/>
<evidence type="ECO:0000256" key="4">
    <source>
        <dbReference type="ARBA" id="ARBA00022898"/>
    </source>
</evidence>
<evidence type="ECO:0000256" key="3">
    <source>
        <dbReference type="ARBA" id="ARBA00022679"/>
    </source>
</evidence>
<dbReference type="Gene3D" id="3.90.1150.10">
    <property type="entry name" value="Aspartate Aminotransferase, domain 1"/>
    <property type="match status" value="1"/>
</dbReference>